<dbReference type="NCBIfam" id="TIGR04256">
    <property type="entry name" value="GxxExxY"/>
    <property type="match status" value="1"/>
</dbReference>
<dbReference type="AlphaFoldDB" id="A0AAU9L5U2"/>
<evidence type="ECO:0000313" key="2">
    <source>
        <dbReference type="Proteomes" id="UP001160483"/>
    </source>
</evidence>
<dbReference type="InterPro" id="IPR026350">
    <property type="entry name" value="GxxExxY"/>
</dbReference>
<sequence length="262" mass="30049">MKKEGILDTRHQLHEKHEIKVRNRMEPIAIQEVPDTNKNKEEQEQNHESDTCNVVGELSEQLVKISFGEPRDATFQAHVSQLTRLSQLKNELPCLCNEVFNVLGPYNLEATYQRALARELEARGVTVLSEVAIPIHYKGQRIASRRVDLYLKLEHPVILELKAVGTGLKTEHLKQLHYYLTHFNVSEGYLINFPHRTGFPLETPVQYINHVVQSSTDGIGMSDRVTRSSNTLGKNMRPTIIHVQKLQTKTRRVEKKSTIKDT</sequence>
<reference evidence="1" key="1">
    <citation type="submission" date="2021-11" db="EMBL/GenBank/DDBJ databases">
        <authorList>
            <person name="Islam A."/>
            <person name="Islam S."/>
            <person name="Flora M.S."/>
            <person name="Rahman M."/>
            <person name="Ziaur R.M."/>
            <person name="Epstein J.H."/>
            <person name="Hassan M."/>
            <person name="Klassen M."/>
            <person name="Woodard K."/>
            <person name="Webb A."/>
            <person name="Webby R.J."/>
            <person name="El Zowalaty M.E."/>
        </authorList>
    </citation>
    <scope>NUCLEOTIDE SEQUENCE</scope>
    <source>
        <strain evidence="1">Pbs3</strain>
    </source>
</reference>
<evidence type="ECO:0008006" key="3">
    <source>
        <dbReference type="Google" id="ProtNLM"/>
    </source>
</evidence>
<dbReference type="Proteomes" id="UP001160483">
    <property type="component" value="Unassembled WGS sequence"/>
</dbReference>
<organism evidence="1 2">
    <name type="scientific">Peronospora belbahrii</name>
    <dbReference type="NCBI Taxonomy" id="622444"/>
    <lineage>
        <taxon>Eukaryota</taxon>
        <taxon>Sar</taxon>
        <taxon>Stramenopiles</taxon>
        <taxon>Oomycota</taxon>
        <taxon>Peronosporomycetes</taxon>
        <taxon>Peronosporales</taxon>
        <taxon>Peronosporaceae</taxon>
        <taxon>Peronospora</taxon>
    </lineage>
</organism>
<evidence type="ECO:0000313" key="1">
    <source>
        <dbReference type="EMBL" id="CAH0478277.1"/>
    </source>
</evidence>
<dbReference type="EMBL" id="CAKKTJ010000223">
    <property type="protein sequence ID" value="CAH0478277.1"/>
    <property type="molecule type" value="Genomic_DNA"/>
</dbReference>
<dbReference type="Pfam" id="PF13366">
    <property type="entry name" value="PDDEXK_3"/>
    <property type="match status" value="1"/>
</dbReference>
<gene>
    <name evidence="1" type="ORF">PBS003_LOCUS4980</name>
</gene>
<accession>A0AAU9L5U2</accession>
<name>A0AAU9L5U2_9STRA</name>
<comment type="caution">
    <text evidence="1">The sequence shown here is derived from an EMBL/GenBank/DDBJ whole genome shotgun (WGS) entry which is preliminary data.</text>
</comment>
<protein>
    <recommendedName>
        <fullName evidence="3">GxxExxY protein</fullName>
    </recommendedName>
</protein>
<proteinExistence type="predicted"/>